<dbReference type="Proteomes" id="UP001302652">
    <property type="component" value="Chromosome 3"/>
</dbReference>
<evidence type="ECO:0000313" key="3">
    <source>
        <dbReference type="Proteomes" id="UP001302652"/>
    </source>
</evidence>
<keyword evidence="1" id="KW-1133">Transmembrane helix</keyword>
<dbReference type="EMBL" id="CP136511">
    <property type="protein sequence ID" value="WOD13573.1"/>
    <property type="molecule type" value="Genomic_DNA"/>
</dbReference>
<feature type="transmembrane region" description="Helical" evidence="1">
    <location>
        <begin position="14"/>
        <end position="31"/>
    </location>
</feature>
<evidence type="ECO:0000256" key="1">
    <source>
        <dbReference type="SAM" id="Phobius"/>
    </source>
</evidence>
<proteinExistence type="predicted"/>
<gene>
    <name evidence="2" type="ORF">RW095_06110</name>
</gene>
<keyword evidence="1" id="KW-0812">Transmembrane</keyword>
<protein>
    <submittedName>
        <fullName evidence="2">Uncharacterized protein</fullName>
    </submittedName>
</protein>
<accession>A0ABZ0E8L0</accession>
<evidence type="ECO:0000313" key="2">
    <source>
        <dbReference type="EMBL" id="WOD13573.1"/>
    </source>
</evidence>
<keyword evidence="1" id="KW-0472">Membrane</keyword>
<reference evidence="2 3" key="1">
    <citation type="submission" date="2023-10" db="EMBL/GenBank/DDBJ databases">
        <title>Surface-active antibiotics is a multifunctional adaptation for post-fire microbes.</title>
        <authorList>
            <person name="Liu M.D."/>
            <person name="Du Y."/>
            <person name="Koupaei S.K."/>
            <person name="Kim N.R."/>
            <person name="Zhang W."/>
            <person name="Traxler M.F."/>
        </authorList>
    </citation>
    <scope>NUCLEOTIDE SEQUENCE [LARGE SCALE GENOMIC DNA]</scope>
    <source>
        <strain evidence="2 3">F3</strain>
    </source>
</reference>
<organism evidence="2 3">
    <name type="scientific">Paraburkholderia kirstenboschensis</name>
    <dbReference type="NCBI Taxonomy" id="1245436"/>
    <lineage>
        <taxon>Bacteria</taxon>
        <taxon>Pseudomonadati</taxon>
        <taxon>Pseudomonadota</taxon>
        <taxon>Betaproteobacteria</taxon>
        <taxon>Burkholderiales</taxon>
        <taxon>Burkholderiaceae</taxon>
        <taxon>Paraburkholderia</taxon>
    </lineage>
</organism>
<name>A0ABZ0E8L0_9BURK</name>
<keyword evidence="3" id="KW-1185">Reference proteome</keyword>
<dbReference type="RefSeq" id="WP_317015145.1">
    <property type="nucleotide sequence ID" value="NZ_CP136511.1"/>
</dbReference>
<sequence length="50" mass="5404">MITKLVEAALKNCAAVLIFVAVLIVAGLPVVKALKEKYREHIIEGGREQG</sequence>